<reference evidence="5" key="1">
    <citation type="submission" date="2012-02" db="EMBL/GenBank/DDBJ databases">
        <title>Genome sequencing of Giardia lamblia Genotypes A2 and B isolates (DH and GS) and comparative analysis with the genomes of Genotypes A1 and E (WB and Pig).</title>
        <authorList>
            <person name="Adam R."/>
            <person name="Dahlstrom E."/>
            <person name="Martens C."/>
            <person name="Bruno D."/>
            <person name="Barbian K."/>
            <person name="Porcella S.F."/>
            <person name="Nash T."/>
        </authorList>
    </citation>
    <scope>NUCLEOTIDE SEQUENCE</scope>
    <source>
        <strain evidence="5">DH</strain>
    </source>
</reference>
<keyword evidence="1" id="KW-0175">Coiled coil</keyword>
<keyword evidence="3" id="KW-0812">Transmembrane</keyword>
<accession>V6TJZ4</accession>
<evidence type="ECO:0000313" key="5">
    <source>
        <dbReference type="Proteomes" id="UP000018320"/>
    </source>
</evidence>
<feature type="coiled-coil region" evidence="1">
    <location>
        <begin position="583"/>
        <end position="613"/>
    </location>
</feature>
<proteinExistence type="predicted"/>
<reference evidence="4 5" key="2">
    <citation type="journal article" date="2013" name="Genome Biol. Evol.">
        <title>Genome sequencing of Giardia lamblia genotypes A2 and B isolates (DH and GS) and comparative analysis with the genomes of genotypes A1 and E (WB and Pig).</title>
        <authorList>
            <person name="Adam R.D."/>
            <person name="Dahlstrom E.W."/>
            <person name="Martens C.A."/>
            <person name="Bruno D.P."/>
            <person name="Barbian K.D."/>
            <person name="Ricklefs S.M."/>
            <person name="Hernandez M.M."/>
            <person name="Narla N.P."/>
            <person name="Patel R.B."/>
            <person name="Porcella S.F."/>
            <person name="Nash T.E."/>
        </authorList>
    </citation>
    <scope>NUCLEOTIDE SEQUENCE [LARGE SCALE GENOMIC DNA]</scope>
    <source>
        <strain evidence="4 5">DH</strain>
    </source>
</reference>
<comment type="caution">
    <text evidence="4">The sequence shown here is derived from an EMBL/GenBank/DDBJ whole genome shotgun (WGS) entry which is preliminary data.</text>
</comment>
<gene>
    <name evidence="4" type="ORF">DHA2_150691</name>
</gene>
<dbReference type="VEuPathDB" id="GiardiaDB:DHA2_150691"/>
<evidence type="ECO:0000256" key="3">
    <source>
        <dbReference type="SAM" id="Phobius"/>
    </source>
</evidence>
<dbReference type="VEuPathDB" id="GiardiaDB:QR46_2385"/>
<protein>
    <submittedName>
        <fullName evidence="4">Uncharacterized protein</fullName>
    </submittedName>
</protein>
<evidence type="ECO:0000256" key="2">
    <source>
        <dbReference type="SAM" id="MobiDB-lite"/>
    </source>
</evidence>
<keyword evidence="3" id="KW-0472">Membrane</keyword>
<feature type="compositionally biased region" description="Basic and acidic residues" evidence="2">
    <location>
        <begin position="386"/>
        <end position="407"/>
    </location>
</feature>
<sequence>MHSPFCFQKIVSMRAIENLAVVHLGDPHYNRRFETLMQIFLDNCLHVDYLTFYKATLPQWLRASPLVSYMYMDAAFIHTAPNNIFFWLIYPIQILFDTIYVFLHILVLCKANLRAIAVFSSPFRPGCVIGARAAAKYFRIPFWVDVCRESHSLEYTGLRRALVQRLERKLLQSNYKNETVLLDSSSLIKHFSLTRNYVLTLNTPISFNMGLPIPMHHMLLSTLRFAQPEQTSIGIRTLFHYAQLVRSMDSTSDRSQLEINSHRPALILCPCNFRGADDFVGIYQLAAALERIFATQSSATAKGGRVRFTSAIIVVTGRADPYICSQTREYHKQLKGIADAFNNHYTWEEGAKALYQLDEQNKARAEDATNDNLGKDSVRDDEEPKDEDKTGHRIEGAASHEEGKHSIKGRSIEARAAREAKLAKNRMLLKAAMKAHAANTNGISGAKHVRVSKCYLYNRDYHTLLDCVDMVYIAKNSDQIYGVPAALTDALIYEKIVLRNFPIDGTDELSELVADATIEVTTQSILCSNLILALNQEEARANEAREYHMERKSKIMKAKQYILSRSYSTIFKETLLPQILPDNTSVEEFMKMVQEQKEELEREKAEQKATEGSKCCSCGSCGCGS</sequence>
<feature type="compositionally biased region" description="Basic and acidic residues" evidence="2">
    <location>
        <begin position="364"/>
        <end position="378"/>
    </location>
</feature>
<name>V6TJZ4_GIAIN</name>
<dbReference type="EMBL" id="AHGT01000011">
    <property type="protein sequence ID" value="ESU38637.1"/>
    <property type="molecule type" value="Genomic_DNA"/>
</dbReference>
<evidence type="ECO:0000256" key="1">
    <source>
        <dbReference type="SAM" id="Coils"/>
    </source>
</evidence>
<keyword evidence="3" id="KW-1133">Transmembrane helix</keyword>
<feature type="region of interest" description="Disordered" evidence="2">
    <location>
        <begin position="364"/>
        <end position="407"/>
    </location>
</feature>
<feature type="transmembrane region" description="Helical" evidence="3">
    <location>
        <begin position="84"/>
        <end position="107"/>
    </location>
</feature>
<dbReference type="VEuPathDB" id="GiardiaDB:GL50581_2528"/>
<evidence type="ECO:0000313" key="4">
    <source>
        <dbReference type="EMBL" id="ESU38637.1"/>
    </source>
</evidence>
<dbReference type="VEuPathDB" id="GiardiaDB:GL50803_0015213"/>
<organism evidence="4 5">
    <name type="scientific">Giardia intestinalis</name>
    <name type="common">Giardia lamblia</name>
    <dbReference type="NCBI Taxonomy" id="5741"/>
    <lineage>
        <taxon>Eukaryota</taxon>
        <taxon>Metamonada</taxon>
        <taxon>Diplomonadida</taxon>
        <taxon>Hexamitidae</taxon>
        <taxon>Giardiinae</taxon>
        <taxon>Giardia</taxon>
    </lineage>
</organism>
<dbReference type="Proteomes" id="UP000018320">
    <property type="component" value="Unassembled WGS sequence"/>
</dbReference>
<dbReference type="AlphaFoldDB" id="V6TJZ4"/>